<dbReference type="RefSeq" id="WP_224037374.1">
    <property type="nucleotide sequence ID" value="NZ_AP024849.1"/>
</dbReference>
<name>A0ABN6IW67_9CLOT</name>
<dbReference type="EMBL" id="AP024849">
    <property type="protein sequence ID" value="BCZ45823.1"/>
    <property type="molecule type" value="Genomic_DNA"/>
</dbReference>
<proteinExistence type="predicted"/>
<organism evidence="1 2">
    <name type="scientific">Clostridium gelidum</name>
    <dbReference type="NCBI Taxonomy" id="704125"/>
    <lineage>
        <taxon>Bacteria</taxon>
        <taxon>Bacillati</taxon>
        <taxon>Bacillota</taxon>
        <taxon>Clostridia</taxon>
        <taxon>Eubacteriales</taxon>
        <taxon>Clostridiaceae</taxon>
        <taxon>Clostridium</taxon>
    </lineage>
</organism>
<evidence type="ECO:0000313" key="1">
    <source>
        <dbReference type="EMBL" id="BCZ45823.1"/>
    </source>
</evidence>
<keyword evidence="2" id="KW-1185">Reference proteome</keyword>
<evidence type="ECO:0000313" key="2">
    <source>
        <dbReference type="Proteomes" id="UP000824633"/>
    </source>
</evidence>
<reference evidence="2" key="1">
    <citation type="submission" date="2021-07" db="EMBL/GenBank/DDBJ databases">
        <title>Complete genome sequencing of a Clostridium isolate.</title>
        <authorList>
            <person name="Ueki A."/>
            <person name="Tonouchi A."/>
        </authorList>
    </citation>
    <scope>NUCLEOTIDE SEQUENCE [LARGE SCALE GENOMIC DNA]</scope>
    <source>
        <strain evidence="2">C5S11</strain>
    </source>
</reference>
<sequence>MNNYIFLTDEGYTYQPNTESDVPDIENLQVIGISCGENEEAAFNNLMAKRRYLLSTSFDEIFCYKLASDYKDSYMEFSINNDYSIEKYKDEDYNLLIVKIKEDMDLDLSESYMVLNAIYKICKNNPSIVKDIIMNELYCNYYLYVNSYYELSCMLCDDDGLWTDIEFDENLYEFLLKEQDEVKLKERLKREGWFICGVFAICLDNSDIITI</sequence>
<protein>
    <submittedName>
        <fullName evidence="1">Uncharacterized protein</fullName>
    </submittedName>
</protein>
<accession>A0ABN6IW67</accession>
<gene>
    <name evidence="1" type="ORF">psyc5s11_18900</name>
</gene>
<dbReference type="Proteomes" id="UP000824633">
    <property type="component" value="Chromosome"/>
</dbReference>